<dbReference type="EMBL" id="WNHQ01000432">
    <property type="protein sequence ID" value="MTV73507.1"/>
    <property type="molecule type" value="Genomic_DNA"/>
</dbReference>
<keyword evidence="3 4" id="KW-0067">ATP-binding</keyword>
<evidence type="ECO:0000256" key="4">
    <source>
        <dbReference type="PROSITE-ProRule" id="PRU00492"/>
    </source>
</evidence>
<organism evidence="6 7">
    <name type="scientific">Streptococcus pneumoniae</name>
    <dbReference type="NCBI Taxonomy" id="1313"/>
    <lineage>
        <taxon>Bacteria</taxon>
        <taxon>Bacillati</taxon>
        <taxon>Bacillota</taxon>
        <taxon>Bacilli</taxon>
        <taxon>Lactobacillales</taxon>
        <taxon>Streptococcaceae</taxon>
        <taxon>Streptococcus</taxon>
    </lineage>
</organism>
<accession>A0A6G2DAD6</accession>
<feature type="domain" description="ATP-cone" evidence="5">
    <location>
        <begin position="17"/>
        <end position="107"/>
    </location>
</feature>
<feature type="non-terminal residue" evidence="6">
    <location>
        <position position="1"/>
    </location>
</feature>
<dbReference type="PROSITE" id="PS51161">
    <property type="entry name" value="ATP_CONE"/>
    <property type="match status" value="1"/>
</dbReference>
<dbReference type="Pfam" id="PF03477">
    <property type="entry name" value="ATP-cone"/>
    <property type="match status" value="1"/>
</dbReference>
<dbReference type="GO" id="GO:0005524">
    <property type="term" value="F:ATP binding"/>
    <property type="evidence" value="ECO:0007669"/>
    <property type="project" value="UniProtKB-UniRule"/>
</dbReference>
<dbReference type="GO" id="GO:0045892">
    <property type="term" value="P:negative regulation of DNA-templated transcription"/>
    <property type="evidence" value="ECO:0007669"/>
    <property type="project" value="InterPro"/>
</dbReference>
<evidence type="ECO:0000256" key="3">
    <source>
        <dbReference type="ARBA" id="ARBA00022840"/>
    </source>
</evidence>
<evidence type="ECO:0000259" key="5">
    <source>
        <dbReference type="PROSITE" id="PS51161"/>
    </source>
</evidence>
<keyword evidence="2" id="KW-0862">Zinc</keyword>
<dbReference type="HAMAP" id="MF_00440">
    <property type="entry name" value="NrdR"/>
    <property type="match status" value="1"/>
</dbReference>
<keyword evidence="1 4" id="KW-0547">Nucleotide-binding</keyword>
<reference evidence="6 7" key="1">
    <citation type="submission" date="2019-11" db="EMBL/GenBank/DDBJ databases">
        <title>Growth characteristics of pneumococcus vary with the chemical composition of the capsule and with environmental conditions.</title>
        <authorList>
            <person name="Tothpal A."/>
            <person name="Desobry K."/>
            <person name="Joshi S."/>
            <person name="Wyllie A.L."/>
            <person name="Weinberger D.M."/>
        </authorList>
    </citation>
    <scope>NUCLEOTIDE SEQUENCE [LARGE SCALE GENOMIC DNA]</scope>
    <source>
        <strain evidence="7">pnumococcus19F</strain>
    </source>
</reference>
<evidence type="ECO:0000313" key="6">
    <source>
        <dbReference type="EMBL" id="MTV73507.1"/>
    </source>
</evidence>
<dbReference type="InterPro" id="IPR005144">
    <property type="entry name" value="ATP-cone_dom"/>
</dbReference>
<evidence type="ECO:0000256" key="2">
    <source>
        <dbReference type="ARBA" id="ARBA00022833"/>
    </source>
</evidence>
<dbReference type="AlphaFoldDB" id="A0A6G2DAD6"/>
<gene>
    <name evidence="6" type="primary">nrdR</name>
    <name evidence="6" type="ORF">GM540_05795</name>
</gene>
<dbReference type="NCBIfam" id="TIGR00244">
    <property type="entry name" value="transcriptional regulator NrdR"/>
    <property type="match status" value="1"/>
</dbReference>
<evidence type="ECO:0000256" key="1">
    <source>
        <dbReference type="ARBA" id="ARBA00022741"/>
    </source>
</evidence>
<evidence type="ECO:0000313" key="7">
    <source>
        <dbReference type="Proteomes" id="UP000483094"/>
    </source>
</evidence>
<name>A0A6G2DAD6_STREE</name>
<proteinExistence type="inferred from homology"/>
<dbReference type="PANTHER" id="PTHR30455:SF2">
    <property type="entry name" value="TRANSCRIPTIONAL REPRESSOR NRDR"/>
    <property type="match status" value="1"/>
</dbReference>
<sequence length="125" mass="14744">ECQHRFTTYERVEERTLVVVKKDGTREQFSRDKIFNGIIRSAQKRPVSSDEINMVVNRIEQKLRGRNENEIQSEDIGSLVMEELAELDEITYVRFASVYRSFKDVSELESLLQQITQSSKKKKER</sequence>
<protein>
    <submittedName>
        <fullName evidence="6">Transcriptional repressor NrdR</fullName>
    </submittedName>
</protein>
<comment type="caution">
    <text evidence="6">The sequence shown here is derived from an EMBL/GenBank/DDBJ whole genome shotgun (WGS) entry which is preliminary data.</text>
</comment>
<dbReference type="GO" id="GO:0008270">
    <property type="term" value="F:zinc ion binding"/>
    <property type="evidence" value="ECO:0007669"/>
    <property type="project" value="InterPro"/>
</dbReference>
<dbReference type="Proteomes" id="UP000483094">
    <property type="component" value="Unassembled WGS sequence"/>
</dbReference>
<dbReference type="PANTHER" id="PTHR30455">
    <property type="entry name" value="TRANSCRIPTIONAL REPRESSOR NRDR"/>
    <property type="match status" value="1"/>
</dbReference>
<dbReference type="InterPro" id="IPR003796">
    <property type="entry name" value="RNR_NrdR-like"/>
</dbReference>